<dbReference type="Proteomes" id="UP000075359">
    <property type="component" value="Unassembled WGS sequence"/>
</dbReference>
<comment type="similarity">
    <text evidence="2">Belongs to the YkuD family.</text>
</comment>
<evidence type="ECO:0000256" key="2">
    <source>
        <dbReference type="ARBA" id="ARBA00005992"/>
    </source>
</evidence>
<dbReference type="GO" id="GO:0071555">
    <property type="term" value="P:cell wall organization"/>
    <property type="evidence" value="ECO:0007669"/>
    <property type="project" value="UniProtKB-UniRule"/>
</dbReference>
<dbReference type="AlphaFoldDB" id="A0A151CIR8"/>
<dbReference type="EMBL" id="LNKT01000004">
    <property type="protein sequence ID" value="KYJ87153.1"/>
    <property type="molecule type" value="Genomic_DNA"/>
</dbReference>
<dbReference type="SUPFAM" id="SSF141523">
    <property type="entry name" value="L,D-transpeptidase catalytic domain-like"/>
    <property type="match status" value="1"/>
</dbReference>
<dbReference type="OrthoDB" id="9809748at2"/>
<keyword evidence="10" id="KW-1185">Reference proteome</keyword>
<dbReference type="InterPro" id="IPR038063">
    <property type="entry name" value="Transpep_catalytic_dom"/>
</dbReference>
<dbReference type="PROSITE" id="PS51257">
    <property type="entry name" value="PROKAR_LIPOPROTEIN"/>
    <property type="match status" value="1"/>
</dbReference>
<dbReference type="Pfam" id="PF03734">
    <property type="entry name" value="YkuD"/>
    <property type="match status" value="1"/>
</dbReference>
<dbReference type="UniPathway" id="UPA00219"/>
<dbReference type="STRING" id="1630136.AS592_09145"/>
<dbReference type="CDD" id="cd16913">
    <property type="entry name" value="YkuD_like"/>
    <property type="match status" value="1"/>
</dbReference>
<keyword evidence="3" id="KW-0808">Transferase</keyword>
<organism evidence="9 10">
    <name type="scientific">Sulfurovum riftiae</name>
    <dbReference type="NCBI Taxonomy" id="1630136"/>
    <lineage>
        <taxon>Bacteria</taxon>
        <taxon>Pseudomonadati</taxon>
        <taxon>Campylobacterota</taxon>
        <taxon>Epsilonproteobacteria</taxon>
        <taxon>Campylobacterales</taxon>
        <taxon>Sulfurovaceae</taxon>
        <taxon>Sulfurovum</taxon>
    </lineage>
</organism>
<evidence type="ECO:0000256" key="4">
    <source>
        <dbReference type="ARBA" id="ARBA00022960"/>
    </source>
</evidence>
<gene>
    <name evidence="9" type="ORF">AS592_09145</name>
</gene>
<evidence type="ECO:0000259" key="8">
    <source>
        <dbReference type="PROSITE" id="PS52029"/>
    </source>
</evidence>
<evidence type="ECO:0000256" key="3">
    <source>
        <dbReference type="ARBA" id="ARBA00022679"/>
    </source>
</evidence>
<dbReference type="Gene3D" id="2.40.440.10">
    <property type="entry name" value="L,D-transpeptidase catalytic domain-like"/>
    <property type="match status" value="1"/>
</dbReference>
<evidence type="ECO:0000256" key="6">
    <source>
        <dbReference type="ARBA" id="ARBA00023316"/>
    </source>
</evidence>
<sequence>MIRNTILLAAGAAALFLSGCGEPRAYGKVDKTPYEIRECNKELYRGIDTDPEKHIDKIVVHKKKRELAMYKKGKLIYACKVSLGKNGDKGDKVQAGDYRTPEGSYRIVRKKCDPRLYKSLMISYPNAEDKARARANGVKPGGYITIHGQPKWNADGHADRFTLAHDWTEGCMAVSNKAIDALWIAVKNGVKIDIYP</sequence>
<comment type="pathway">
    <text evidence="1 7">Cell wall biogenesis; peptidoglycan biosynthesis.</text>
</comment>
<dbReference type="PROSITE" id="PS52029">
    <property type="entry name" value="LD_TPASE"/>
    <property type="match status" value="1"/>
</dbReference>
<feature type="domain" description="L,D-TPase catalytic" evidence="8">
    <location>
        <begin position="56"/>
        <end position="195"/>
    </location>
</feature>
<reference evidence="9 10" key="1">
    <citation type="submission" date="2015-11" db="EMBL/GenBank/DDBJ databases">
        <title>Draft genome of Sulfurovum riftiae 1812E, a member of the Epsilonproteobacteria isolated from the tube of the deep-sea hydrothermal vent tubewom Riftia pachyptila.</title>
        <authorList>
            <person name="Vetriani C."/>
            <person name="Giovannelli D."/>
        </authorList>
    </citation>
    <scope>NUCLEOTIDE SEQUENCE [LARGE SCALE GENOMIC DNA]</scope>
    <source>
        <strain evidence="9 10">1812E</strain>
    </source>
</reference>
<dbReference type="InterPro" id="IPR005490">
    <property type="entry name" value="LD_TPept_cat_dom"/>
</dbReference>
<evidence type="ECO:0000256" key="5">
    <source>
        <dbReference type="ARBA" id="ARBA00022984"/>
    </source>
</evidence>
<dbReference type="GO" id="GO:0004180">
    <property type="term" value="F:carboxypeptidase activity"/>
    <property type="evidence" value="ECO:0007669"/>
    <property type="project" value="UniProtKB-ARBA"/>
</dbReference>
<dbReference type="PANTHER" id="PTHR36699">
    <property type="entry name" value="LD-TRANSPEPTIDASE"/>
    <property type="match status" value="1"/>
</dbReference>
<evidence type="ECO:0000256" key="1">
    <source>
        <dbReference type="ARBA" id="ARBA00004752"/>
    </source>
</evidence>
<dbReference type="PANTHER" id="PTHR36699:SF1">
    <property type="entry name" value="L,D-TRANSPEPTIDASE YAFK-RELATED"/>
    <property type="match status" value="1"/>
</dbReference>
<evidence type="ECO:0000313" key="9">
    <source>
        <dbReference type="EMBL" id="KYJ87153.1"/>
    </source>
</evidence>
<accession>A0A151CIR8</accession>
<evidence type="ECO:0000313" key="10">
    <source>
        <dbReference type="Proteomes" id="UP000075359"/>
    </source>
</evidence>
<comment type="caution">
    <text evidence="9">The sequence shown here is derived from an EMBL/GenBank/DDBJ whole genome shotgun (WGS) entry which is preliminary data.</text>
</comment>
<evidence type="ECO:0000256" key="7">
    <source>
        <dbReference type="PROSITE-ProRule" id="PRU01373"/>
    </source>
</evidence>
<proteinExistence type="inferred from homology"/>
<keyword evidence="5 7" id="KW-0573">Peptidoglycan synthesis</keyword>
<name>A0A151CIR8_9BACT</name>
<protein>
    <recommendedName>
        <fullName evidence="8">L,D-TPase catalytic domain-containing protein</fullName>
    </recommendedName>
</protein>
<keyword evidence="4 7" id="KW-0133">Cell shape</keyword>
<dbReference type="GO" id="GO:0009252">
    <property type="term" value="P:peptidoglycan biosynthetic process"/>
    <property type="evidence" value="ECO:0007669"/>
    <property type="project" value="UniProtKB-UniPathway"/>
</dbReference>
<dbReference type="RefSeq" id="WP_067329237.1">
    <property type="nucleotide sequence ID" value="NZ_LNKT01000004.1"/>
</dbReference>
<feature type="active site" description="Proton donor/acceptor" evidence="7">
    <location>
        <position position="147"/>
    </location>
</feature>
<dbReference type="GO" id="GO:0008360">
    <property type="term" value="P:regulation of cell shape"/>
    <property type="evidence" value="ECO:0007669"/>
    <property type="project" value="UniProtKB-UniRule"/>
</dbReference>
<keyword evidence="6 7" id="KW-0961">Cell wall biogenesis/degradation</keyword>
<feature type="active site" description="Nucleophile" evidence="7">
    <location>
        <position position="171"/>
    </location>
</feature>
<dbReference type="GO" id="GO:0016740">
    <property type="term" value="F:transferase activity"/>
    <property type="evidence" value="ECO:0007669"/>
    <property type="project" value="UniProtKB-KW"/>
</dbReference>